<dbReference type="AlphaFoldDB" id="A0A2P4SJJ0"/>
<evidence type="ECO:0000259" key="5">
    <source>
        <dbReference type="PROSITE" id="PS51469"/>
    </source>
</evidence>
<comment type="caution">
    <text evidence="6">The sequence shown here is derived from an EMBL/GenBank/DDBJ whole genome shotgun (WGS) entry which is preliminary data.</text>
</comment>
<accession>A0A2P4SJJ0</accession>
<dbReference type="GO" id="GO:0034993">
    <property type="term" value="C:meiotic nuclear membrane microtubule tethering complex"/>
    <property type="evidence" value="ECO:0007669"/>
    <property type="project" value="TreeGrafter"/>
</dbReference>
<keyword evidence="3" id="KW-1133">Transmembrane helix</keyword>
<evidence type="ECO:0000256" key="2">
    <source>
        <dbReference type="ARBA" id="ARBA00022692"/>
    </source>
</evidence>
<name>A0A2P4SJJ0_BAMTH</name>
<dbReference type="GO" id="GO:0043495">
    <property type="term" value="F:protein-membrane adaptor activity"/>
    <property type="evidence" value="ECO:0007669"/>
    <property type="project" value="TreeGrafter"/>
</dbReference>
<keyword evidence="2" id="KW-0812">Transmembrane</keyword>
<keyword evidence="7" id="KW-1185">Reference proteome</keyword>
<evidence type="ECO:0000256" key="3">
    <source>
        <dbReference type="ARBA" id="ARBA00022989"/>
    </source>
</evidence>
<dbReference type="Proteomes" id="UP000237246">
    <property type="component" value="Unassembled WGS sequence"/>
</dbReference>
<dbReference type="PROSITE" id="PS51469">
    <property type="entry name" value="SUN"/>
    <property type="match status" value="1"/>
</dbReference>
<evidence type="ECO:0000313" key="7">
    <source>
        <dbReference type="Proteomes" id="UP000237246"/>
    </source>
</evidence>
<proteinExistence type="predicted"/>
<dbReference type="InterPro" id="IPR045119">
    <property type="entry name" value="SUN1-5"/>
</dbReference>
<dbReference type="OrthoDB" id="9119172at2759"/>
<organism evidence="6 7">
    <name type="scientific">Bambusicola thoracicus</name>
    <name type="common">Chinese bamboo-partridge</name>
    <name type="synonym">Perdix thoracica</name>
    <dbReference type="NCBI Taxonomy" id="9083"/>
    <lineage>
        <taxon>Eukaryota</taxon>
        <taxon>Metazoa</taxon>
        <taxon>Chordata</taxon>
        <taxon>Craniata</taxon>
        <taxon>Vertebrata</taxon>
        <taxon>Euteleostomi</taxon>
        <taxon>Archelosauria</taxon>
        <taxon>Archosauria</taxon>
        <taxon>Dinosauria</taxon>
        <taxon>Saurischia</taxon>
        <taxon>Theropoda</taxon>
        <taxon>Coelurosauria</taxon>
        <taxon>Aves</taxon>
        <taxon>Neognathae</taxon>
        <taxon>Galloanserae</taxon>
        <taxon>Galliformes</taxon>
        <taxon>Phasianidae</taxon>
        <taxon>Perdicinae</taxon>
        <taxon>Bambusicola</taxon>
    </lineage>
</organism>
<sequence length="250" mass="27966">MHASSCCQQWLVLQWKAFPFQMLSLLTAPRQTNSGNLLTEQTLGTENQRNGVPKEKRVTKCDRALKRAALSAACGFGCTGSSVGLMTLLLPALCFQPDLSPGYCWPMKAAQSQVVFNLPAEVQPTAVTVQHSVETNLWHISSAPRDFTVYGLDEEGEMEALLGTFIYDVRKEATQTFQLRVQSLRMGRRPFQKHCFGSKPGVKSLAVLFVLQTETPRAFWYIKLVVLNNWGNAGHTCIYRVQVHARRTNS</sequence>
<evidence type="ECO:0000256" key="4">
    <source>
        <dbReference type="ARBA" id="ARBA00023136"/>
    </source>
</evidence>
<feature type="domain" description="SUN" evidence="5">
    <location>
        <begin position="36"/>
        <end position="248"/>
    </location>
</feature>
<dbReference type="EMBL" id="PPHD01042429">
    <property type="protein sequence ID" value="POI24274.1"/>
    <property type="molecule type" value="Genomic_DNA"/>
</dbReference>
<protein>
    <recommendedName>
        <fullName evidence="5">SUN domain-containing protein</fullName>
    </recommendedName>
</protein>
<dbReference type="Gene3D" id="2.60.120.260">
    <property type="entry name" value="Galactose-binding domain-like"/>
    <property type="match status" value="1"/>
</dbReference>
<dbReference type="PANTHER" id="PTHR12911">
    <property type="entry name" value="SAD1/UNC-84-LIKE PROTEIN-RELATED"/>
    <property type="match status" value="1"/>
</dbReference>
<dbReference type="Pfam" id="PF07738">
    <property type="entry name" value="Sad1_UNC"/>
    <property type="match status" value="2"/>
</dbReference>
<dbReference type="PANTHER" id="PTHR12911:SF24">
    <property type="entry name" value="SUN DOMAIN-CONTAINING PROTEIN 3"/>
    <property type="match status" value="1"/>
</dbReference>
<evidence type="ECO:0000313" key="6">
    <source>
        <dbReference type="EMBL" id="POI24274.1"/>
    </source>
</evidence>
<gene>
    <name evidence="6" type="ORF">CIB84_011976</name>
</gene>
<dbReference type="GO" id="GO:0005637">
    <property type="term" value="C:nuclear inner membrane"/>
    <property type="evidence" value="ECO:0007669"/>
    <property type="project" value="UniProtKB-SubCell"/>
</dbReference>
<keyword evidence="4" id="KW-0472">Membrane</keyword>
<comment type="subcellular location">
    <subcellularLocation>
        <location evidence="1">Nucleus inner membrane</location>
    </subcellularLocation>
</comment>
<dbReference type="InterPro" id="IPR012919">
    <property type="entry name" value="SUN_dom"/>
</dbReference>
<reference evidence="6 7" key="1">
    <citation type="submission" date="2018-01" db="EMBL/GenBank/DDBJ databases">
        <title>Comparison of the Chinese Bamboo Partridge and Red Junglefowl genome sequences highlights the importance of demography in genome evolution.</title>
        <authorList>
            <person name="Tiley G.P."/>
            <person name="Kimball R.T."/>
            <person name="Braun E.L."/>
            <person name="Burleigh J.G."/>
        </authorList>
    </citation>
    <scope>NUCLEOTIDE SEQUENCE [LARGE SCALE GENOMIC DNA]</scope>
    <source>
        <strain evidence="6">RTK389</strain>
        <tissue evidence="6">Blood</tissue>
    </source>
</reference>
<evidence type="ECO:0000256" key="1">
    <source>
        <dbReference type="ARBA" id="ARBA00004540"/>
    </source>
</evidence>